<reference evidence="3" key="1">
    <citation type="journal article" date="2018" name="Genome Biol.">
        <title>SKESA: strategic k-mer extension for scrupulous assemblies.</title>
        <authorList>
            <person name="Souvorov A."/>
            <person name="Agarwala R."/>
            <person name="Lipman D.J."/>
        </authorList>
    </citation>
    <scope>NUCLEOTIDE SEQUENCE</scope>
    <source>
        <strain evidence="3">Salmonella enterica</strain>
    </source>
</reference>
<accession>A0A5H6KM97</accession>
<evidence type="ECO:0000313" key="2">
    <source>
        <dbReference type="EMBL" id="EBX7090218.1"/>
    </source>
</evidence>
<feature type="domain" description="Helix-turn-helix" evidence="1">
    <location>
        <begin position="6"/>
        <end position="35"/>
    </location>
</feature>
<dbReference type="GO" id="GO:0003677">
    <property type="term" value="F:DNA binding"/>
    <property type="evidence" value="ECO:0007669"/>
    <property type="project" value="UniProtKB-KW"/>
</dbReference>
<organism evidence="2">
    <name type="scientific">Salmonella enterica subsp. enterica serovar Napoli</name>
    <dbReference type="NCBI Taxonomy" id="1151001"/>
    <lineage>
        <taxon>Bacteria</taxon>
        <taxon>Pseudomonadati</taxon>
        <taxon>Pseudomonadota</taxon>
        <taxon>Gammaproteobacteria</taxon>
        <taxon>Enterobacterales</taxon>
        <taxon>Enterobacteriaceae</taxon>
        <taxon>Salmonella</taxon>
    </lineage>
</organism>
<sequence>MESHSLTLDEACAFLKISRPTATNWIRTGRLQATRKDPTKPKSPYLTTRQACIAALQSPLHTVQVSAGDDITEELKCHYSAEVKPGTPVSHCRTAKDLSNLLGQRTKGRPQSFMTS</sequence>
<dbReference type="Pfam" id="PF12728">
    <property type="entry name" value="HTH_17"/>
    <property type="match status" value="1"/>
</dbReference>
<dbReference type="EMBL" id="AAHMAG010000028">
    <property type="protein sequence ID" value="EBX7090218.1"/>
    <property type="molecule type" value="Genomic_DNA"/>
</dbReference>
<evidence type="ECO:0000259" key="1">
    <source>
        <dbReference type="Pfam" id="PF12728"/>
    </source>
</evidence>
<evidence type="ECO:0000313" key="3">
    <source>
        <dbReference type="EMBL" id="HAC6990566.1"/>
    </source>
</evidence>
<keyword evidence="2" id="KW-0238">DNA-binding</keyword>
<name>A0A5H6KM97_SALET</name>
<gene>
    <name evidence="2" type="ORF">DS367_13290</name>
    <name evidence="3" type="ORF">G0E06_20740</name>
</gene>
<dbReference type="AlphaFoldDB" id="A0A5H6KM97"/>
<reference evidence="2" key="3">
    <citation type="submission" date="2018-07" db="EMBL/GenBank/DDBJ databases">
        <authorList>
            <person name="Ashton P.M."/>
            <person name="Dallman T."/>
            <person name="Nair S."/>
            <person name="De Pinna E."/>
            <person name="Peters T."/>
            <person name="Grant K."/>
        </authorList>
    </citation>
    <scope>NUCLEOTIDE SEQUENCE</scope>
    <source>
        <strain evidence="2">307234</strain>
    </source>
</reference>
<reference evidence="3" key="2">
    <citation type="submission" date="2018-07" db="EMBL/GenBank/DDBJ databases">
        <authorList>
            <consortium name="NCBI Pathogen Detection Project"/>
        </authorList>
    </citation>
    <scope>NUCLEOTIDE SEQUENCE</scope>
    <source>
        <strain evidence="3">Salmonella enterica</strain>
    </source>
</reference>
<dbReference type="EMBL" id="DAAMKA010000074">
    <property type="protein sequence ID" value="HAC6990566.1"/>
    <property type="molecule type" value="Genomic_DNA"/>
</dbReference>
<proteinExistence type="predicted"/>
<dbReference type="InterPro" id="IPR041657">
    <property type="entry name" value="HTH_17"/>
</dbReference>
<comment type="caution">
    <text evidence="2">The sequence shown here is derived from an EMBL/GenBank/DDBJ whole genome shotgun (WGS) entry which is preliminary data.</text>
</comment>
<protein>
    <submittedName>
        <fullName evidence="2">DNA-binding protein</fullName>
    </submittedName>
</protein>